<dbReference type="InterPro" id="IPR045540">
    <property type="entry name" value="YegS/DAGK_C"/>
</dbReference>
<dbReference type="NCBIfam" id="NF002033">
    <property type="entry name" value="PRK00861.1"/>
    <property type="match status" value="1"/>
</dbReference>
<dbReference type="GO" id="GO:0005524">
    <property type="term" value="F:ATP binding"/>
    <property type="evidence" value="ECO:0007669"/>
    <property type="project" value="InterPro"/>
</dbReference>
<dbReference type="AlphaFoldDB" id="A0A2W1JPA5"/>
<keyword evidence="3" id="KW-1185">Reference proteome</keyword>
<comment type="caution">
    <text evidence="2">The sequence shown here is derived from an EMBL/GenBank/DDBJ whole genome shotgun (WGS) entry which is preliminary data.</text>
</comment>
<dbReference type="PANTHER" id="PTHR30492:SF0">
    <property type="entry name" value="METHYLGLYOXAL SYNTHASE"/>
    <property type="match status" value="1"/>
</dbReference>
<dbReference type="Pfam" id="PF00781">
    <property type="entry name" value="DAGK_cat"/>
    <property type="match status" value="1"/>
</dbReference>
<accession>A0A2W1JPA5</accession>
<dbReference type="Gene3D" id="3.40.50.10330">
    <property type="entry name" value="Probable inorganic polyphosphate/atp-NAD kinase, domain 1"/>
    <property type="match status" value="1"/>
</dbReference>
<dbReference type="EC" id="2.7.1.107" evidence="2"/>
<dbReference type="InterPro" id="IPR016064">
    <property type="entry name" value="NAD/diacylglycerol_kinase_sf"/>
</dbReference>
<dbReference type="InterPro" id="IPR004363">
    <property type="entry name" value="Methylgl_synth"/>
</dbReference>
<dbReference type="RefSeq" id="WP_110984524.1">
    <property type="nucleotide sequence ID" value="NZ_CAWNWM010000001.1"/>
</dbReference>
<dbReference type="PROSITE" id="PS50146">
    <property type="entry name" value="DAGK"/>
    <property type="match status" value="1"/>
</dbReference>
<dbReference type="GO" id="GO:0004143">
    <property type="term" value="F:ATP-dependent diacylglycerol kinase activity"/>
    <property type="evidence" value="ECO:0007669"/>
    <property type="project" value="UniProtKB-EC"/>
</dbReference>
<proteinExistence type="predicted"/>
<evidence type="ECO:0000313" key="3">
    <source>
        <dbReference type="Proteomes" id="UP000248857"/>
    </source>
</evidence>
<organism evidence="2 3">
    <name type="scientific">Acaryochloris thomasi RCC1774</name>
    <dbReference type="NCBI Taxonomy" id="1764569"/>
    <lineage>
        <taxon>Bacteria</taxon>
        <taxon>Bacillati</taxon>
        <taxon>Cyanobacteriota</taxon>
        <taxon>Cyanophyceae</taxon>
        <taxon>Acaryochloridales</taxon>
        <taxon>Acaryochloridaceae</taxon>
        <taxon>Acaryochloris</taxon>
        <taxon>Acaryochloris thomasi</taxon>
    </lineage>
</organism>
<keyword evidence="2" id="KW-0808">Transferase</keyword>
<dbReference type="GO" id="GO:0019242">
    <property type="term" value="P:methylglyoxal biosynthetic process"/>
    <property type="evidence" value="ECO:0007669"/>
    <property type="project" value="InterPro"/>
</dbReference>
<reference evidence="2 3" key="1">
    <citation type="journal article" date="2018" name="Sci. Rep.">
        <title>A novel species of the marine cyanobacterium Acaryochloris with a unique pigment content and lifestyle.</title>
        <authorList>
            <person name="Partensky F."/>
            <person name="Six C."/>
            <person name="Ratin M."/>
            <person name="Garczarek L."/>
            <person name="Vaulot D."/>
            <person name="Probert I."/>
            <person name="Calteau A."/>
            <person name="Gourvil P."/>
            <person name="Marie D."/>
            <person name="Grebert T."/>
            <person name="Bouchier C."/>
            <person name="Le Panse S."/>
            <person name="Gachenot M."/>
            <person name="Rodriguez F."/>
            <person name="Garrido J.L."/>
        </authorList>
    </citation>
    <scope>NUCLEOTIDE SEQUENCE [LARGE SCALE GENOMIC DNA]</scope>
    <source>
        <strain evidence="2 3">RCC1774</strain>
    </source>
</reference>
<dbReference type="InterPro" id="IPR017438">
    <property type="entry name" value="ATP-NAD_kinase_N"/>
</dbReference>
<dbReference type="Pfam" id="PF19279">
    <property type="entry name" value="YegS_C"/>
    <property type="match status" value="1"/>
</dbReference>
<dbReference type="GO" id="GO:0008654">
    <property type="term" value="P:phospholipid biosynthetic process"/>
    <property type="evidence" value="ECO:0007669"/>
    <property type="project" value="InterPro"/>
</dbReference>
<name>A0A2W1JPA5_9CYAN</name>
<dbReference type="PANTHER" id="PTHR30492">
    <property type="entry name" value="METHYLGLYOXAL SYNTHASE"/>
    <property type="match status" value="1"/>
</dbReference>
<evidence type="ECO:0000313" key="2">
    <source>
        <dbReference type="EMBL" id="PZD75170.1"/>
    </source>
</evidence>
<dbReference type="GO" id="GO:0005829">
    <property type="term" value="C:cytosol"/>
    <property type="evidence" value="ECO:0007669"/>
    <property type="project" value="TreeGrafter"/>
</dbReference>
<gene>
    <name evidence="2" type="primary">dagK_1</name>
    <name evidence="2" type="ORF">C1752_00570</name>
</gene>
<dbReference type="NCBIfam" id="TIGR00147">
    <property type="entry name" value="YegS/Rv2252/BmrU family lipid kinase"/>
    <property type="match status" value="1"/>
</dbReference>
<dbReference type="SMART" id="SM00046">
    <property type="entry name" value="DAGKc"/>
    <property type="match status" value="1"/>
</dbReference>
<evidence type="ECO:0000259" key="1">
    <source>
        <dbReference type="PROSITE" id="PS50146"/>
    </source>
</evidence>
<dbReference type="EMBL" id="PQWO01000001">
    <property type="protein sequence ID" value="PZD75170.1"/>
    <property type="molecule type" value="Genomic_DNA"/>
</dbReference>
<dbReference type="GO" id="GO:0008929">
    <property type="term" value="F:methylglyoxal synthase activity"/>
    <property type="evidence" value="ECO:0007669"/>
    <property type="project" value="InterPro"/>
</dbReference>
<dbReference type="SUPFAM" id="SSF111331">
    <property type="entry name" value="NAD kinase/diacylglycerol kinase-like"/>
    <property type="match status" value="1"/>
</dbReference>
<dbReference type="Proteomes" id="UP000248857">
    <property type="component" value="Unassembled WGS sequence"/>
</dbReference>
<dbReference type="Gene3D" id="2.60.200.40">
    <property type="match status" value="1"/>
</dbReference>
<protein>
    <submittedName>
        <fullName evidence="2">Diacylglycerol kinase</fullName>
        <ecNumber evidence="2">2.7.1.107</ecNumber>
    </submittedName>
</protein>
<dbReference type="InterPro" id="IPR001206">
    <property type="entry name" value="Diacylglycerol_kinase_cat_dom"/>
</dbReference>
<dbReference type="InterPro" id="IPR005218">
    <property type="entry name" value="Diacylglycerol/lipid_kinase"/>
</dbReference>
<feature type="domain" description="DAGKc" evidence="1">
    <location>
        <begin position="1"/>
        <end position="129"/>
    </location>
</feature>
<dbReference type="OrthoDB" id="142078at2"/>
<sequence>MARSSCLIFNPAAGQGDSEQELQTICQLLSPHMELEVRLTSPDVDAAPLARTAVNQNFDLIIAAGGDGTVSAVAAALIGTSISLGVIGRGTANAFANALDIPTSLEAACRVITEGTTRVVDAASCGDSTMILLAGIGLEAETIRKADRVAKDRLGVLAYVFAGFRQLQDLELFSAELEIDGSRKVEFSAGAITVANAAPATSILAQGPAGVIPDDGLLDLTIVAPESTLDIMAASYNLLRSALRGEAATQESVGYLRAKHFRITTQPAQRVMIDGELVGHTPIEIACIPHSLTVCTPQSDMERPEQPQERLENLPDLSVRIVD</sequence>
<keyword evidence="2" id="KW-0418">Kinase</keyword>